<dbReference type="InterPro" id="IPR000462">
    <property type="entry name" value="CDP-OH_P_trans"/>
</dbReference>
<keyword evidence="6 12" id="KW-1133">Transmembrane helix</keyword>
<dbReference type="GO" id="GO:0008654">
    <property type="term" value="P:phospholipid biosynthetic process"/>
    <property type="evidence" value="ECO:0007669"/>
    <property type="project" value="UniProtKB-KW"/>
</dbReference>
<dbReference type="Proteomes" id="UP000184462">
    <property type="component" value="Unassembled WGS sequence"/>
</dbReference>
<evidence type="ECO:0000256" key="5">
    <source>
        <dbReference type="ARBA" id="ARBA00022692"/>
    </source>
</evidence>
<evidence type="ECO:0000256" key="3">
    <source>
        <dbReference type="ARBA" id="ARBA00022516"/>
    </source>
</evidence>
<gene>
    <name evidence="13" type="ORF">SAMN05444278_10863</name>
</gene>
<dbReference type="GO" id="GO:0016780">
    <property type="term" value="F:phosphotransferase activity, for other substituted phosphate groups"/>
    <property type="evidence" value="ECO:0007669"/>
    <property type="project" value="InterPro"/>
</dbReference>
<keyword evidence="14" id="KW-1185">Reference proteome</keyword>
<evidence type="ECO:0000313" key="14">
    <source>
        <dbReference type="Proteomes" id="UP000184462"/>
    </source>
</evidence>
<comment type="similarity">
    <text evidence="2 11">Belongs to the CDP-alcohol phosphatidyltransferase class-I family.</text>
</comment>
<proteinExistence type="inferred from homology"/>
<feature type="transmembrane region" description="Helical" evidence="12">
    <location>
        <begin position="135"/>
        <end position="154"/>
    </location>
</feature>
<keyword evidence="5 12" id="KW-0812">Transmembrane</keyword>
<feature type="transmembrane region" description="Helical" evidence="12">
    <location>
        <begin position="33"/>
        <end position="55"/>
    </location>
</feature>
<evidence type="ECO:0000256" key="9">
    <source>
        <dbReference type="ARBA" id="ARBA00023209"/>
    </source>
</evidence>
<dbReference type="Gene3D" id="1.20.120.1760">
    <property type="match status" value="1"/>
</dbReference>
<protein>
    <submittedName>
        <fullName evidence="13">CDP-diacylglycerol---serine O-phosphatidyltransferase</fullName>
    </submittedName>
</protein>
<keyword evidence="3" id="KW-0444">Lipid biosynthesis</keyword>
<evidence type="ECO:0000256" key="1">
    <source>
        <dbReference type="ARBA" id="ARBA00004141"/>
    </source>
</evidence>
<evidence type="ECO:0000256" key="4">
    <source>
        <dbReference type="ARBA" id="ARBA00022679"/>
    </source>
</evidence>
<evidence type="ECO:0000256" key="6">
    <source>
        <dbReference type="ARBA" id="ARBA00022989"/>
    </source>
</evidence>
<dbReference type="InterPro" id="IPR050324">
    <property type="entry name" value="CDP-alcohol_PTase-I"/>
</dbReference>
<feature type="transmembrane region" description="Helical" evidence="12">
    <location>
        <begin position="166"/>
        <end position="186"/>
    </location>
</feature>
<reference evidence="13 14" key="1">
    <citation type="submission" date="2016-11" db="EMBL/GenBank/DDBJ databases">
        <authorList>
            <person name="Jaros S."/>
            <person name="Januszkiewicz K."/>
            <person name="Wedrychowicz H."/>
        </authorList>
    </citation>
    <scope>NUCLEOTIDE SEQUENCE [LARGE SCALE GENOMIC DNA]</scope>
    <source>
        <strain evidence="13 14">DSM 25661</strain>
    </source>
</reference>
<dbReference type="RefSeq" id="WP_073193442.1">
    <property type="nucleotide sequence ID" value="NZ_FQTW01000008.1"/>
</dbReference>
<dbReference type="STRING" id="1155689.SAMN05444278_10863"/>
<name>A0A1M4XBG0_9FLAO</name>
<dbReference type="PROSITE" id="PS51257">
    <property type="entry name" value="PROKAR_LIPOPROTEIN"/>
    <property type="match status" value="1"/>
</dbReference>
<evidence type="ECO:0000256" key="12">
    <source>
        <dbReference type="SAM" id="Phobius"/>
    </source>
</evidence>
<evidence type="ECO:0000256" key="11">
    <source>
        <dbReference type="RuleBase" id="RU003750"/>
    </source>
</evidence>
<keyword evidence="8 12" id="KW-0472">Membrane</keyword>
<evidence type="ECO:0000256" key="7">
    <source>
        <dbReference type="ARBA" id="ARBA00023098"/>
    </source>
</evidence>
<evidence type="ECO:0000256" key="2">
    <source>
        <dbReference type="ARBA" id="ARBA00010441"/>
    </source>
</evidence>
<dbReference type="AlphaFoldDB" id="A0A1M4XBG0"/>
<feature type="transmembrane region" description="Helical" evidence="12">
    <location>
        <begin position="7"/>
        <end position="27"/>
    </location>
</feature>
<sequence>MNLKAQIPNIITLLNLFSGCLASIYAFQGDYLWAGFFVFLGIFFDFFDGFFARILKVSSELGLQLDSLADMVTSGFVPGLVMFQLIGTTINPDFSLSNFDFFTLDSLALLGFLITLASAYRLAKFNIDEAQTENFIGLPTPANAILIISVAILTEPLQFGFKIETLLLLTLVSSYLLNANLALFSFKFSNFNLNENWFRYVIIVVSIILLITLQLKAIPLIIGFYILLNLVLNLKKRI</sequence>
<feature type="transmembrane region" description="Helical" evidence="12">
    <location>
        <begin position="106"/>
        <end position="123"/>
    </location>
</feature>
<dbReference type="GO" id="GO:0016020">
    <property type="term" value="C:membrane"/>
    <property type="evidence" value="ECO:0007669"/>
    <property type="project" value="UniProtKB-SubCell"/>
</dbReference>
<keyword evidence="4 11" id="KW-0808">Transferase</keyword>
<accession>A0A1M4XBG0</accession>
<dbReference type="InterPro" id="IPR048254">
    <property type="entry name" value="CDP_ALCOHOL_P_TRANSF_CS"/>
</dbReference>
<dbReference type="OrthoDB" id="9777147at2"/>
<keyword evidence="9" id="KW-0594">Phospholipid biosynthesis</keyword>
<keyword evidence="7" id="KW-0443">Lipid metabolism</keyword>
<dbReference type="EMBL" id="FQTW01000008">
    <property type="protein sequence ID" value="SHE90889.1"/>
    <property type="molecule type" value="Genomic_DNA"/>
</dbReference>
<dbReference type="PANTHER" id="PTHR14269:SF61">
    <property type="entry name" value="CDP-DIACYLGLYCEROL--SERINE O-PHOSPHATIDYLTRANSFERASE"/>
    <property type="match status" value="1"/>
</dbReference>
<organism evidence="13 14">
    <name type="scientific">Psychroflexus salarius</name>
    <dbReference type="NCBI Taxonomy" id="1155689"/>
    <lineage>
        <taxon>Bacteria</taxon>
        <taxon>Pseudomonadati</taxon>
        <taxon>Bacteroidota</taxon>
        <taxon>Flavobacteriia</taxon>
        <taxon>Flavobacteriales</taxon>
        <taxon>Flavobacteriaceae</taxon>
        <taxon>Psychroflexus</taxon>
    </lineage>
</organism>
<evidence type="ECO:0000256" key="10">
    <source>
        <dbReference type="ARBA" id="ARBA00023264"/>
    </source>
</evidence>
<dbReference type="InterPro" id="IPR043130">
    <property type="entry name" value="CDP-OH_PTrfase_TM_dom"/>
</dbReference>
<dbReference type="PANTHER" id="PTHR14269">
    <property type="entry name" value="CDP-DIACYLGLYCEROL--GLYCEROL-3-PHOSPHATE 3-PHOSPHATIDYLTRANSFERASE-RELATED"/>
    <property type="match status" value="1"/>
</dbReference>
<evidence type="ECO:0000256" key="8">
    <source>
        <dbReference type="ARBA" id="ARBA00023136"/>
    </source>
</evidence>
<keyword evidence="10" id="KW-1208">Phospholipid metabolism</keyword>
<comment type="subcellular location">
    <subcellularLocation>
        <location evidence="1">Membrane</location>
        <topology evidence="1">Multi-pass membrane protein</topology>
    </subcellularLocation>
</comment>
<evidence type="ECO:0000313" key="13">
    <source>
        <dbReference type="EMBL" id="SHE90889.1"/>
    </source>
</evidence>
<feature type="transmembrane region" description="Helical" evidence="12">
    <location>
        <begin position="198"/>
        <end position="228"/>
    </location>
</feature>
<dbReference type="PROSITE" id="PS00379">
    <property type="entry name" value="CDP_ALCOHOL_P_TRANSF"/>
    <property type="match status" value="1"/>
</dbReference>
<dbReference type="Pfam" id="PF01066">
    <property type="entry name" value="CDP-OH_P_transf"/>
    <property type="match status" value="1"/>
</dbReference>
<feature type="transmembrane region" description="Helical" evidence="12">
    <location>
        <begin position="67"/>
        <end position="86"/>
    </location>
</feature>